<dbReference type="SMART" id="SM00850">
    <property type="entry name" value="LytTR"/>
    <property type="match status" value="1"/>
</dbReference>
<accession>A0A917E981</accession>
<dbReference type="GO" id="GO:0000156">
    <property type="term" value="F:phosphorelay response regulator activity"/>
    <property type="evidence" value="ECO:0007669"/>
    <property type="project" value="InterPro"/>
</dbReference>
<sequence length="292" mass="33661">MFEITIDLFKKSHPFIFNTYSVLIPSIISFFIIVILAPFHFQEFDLTKRSFIGLLTAITVALAIFISVQFLKKVFPKIMLEDNWTIGKEFSLILFVLCIISFLISIMLYSSGSENYNFSNLIFETMLITLGIGIFPVLILVLFEQYQHQKKQFKKAAALNVSLQLKKDINQDLDSSNTSLLLKSDKGKIELQLSSLDLAYVQSDGNYVEIYYFNQGQIQKKLIRNTLKNIERILPSQIFIRCHNRFVINGNFIQKVEGNARNLNLYLKETPNKIPVSRSKVNTITEFLENLS</sequence>
<feature type="transmembrane region" description="Helical" evidence="1">
    <location>
        <begin position="20"/>
        <end position="39"/>
    </location>
</feature>
<keyword evidence="1" id="KW-1133">Transmembrane helix</keyword>
<comment type="caution">
    <text evidence="3">The sequence shown here is derived from an EMBL/GenBank/DDBJ whole genome shotgun (WGS) entry which is preliminary data.</text>
</comment>
<organism evidence="3 4">
    <name type="scientific">Psychroflexus salis</name>
    <dbReference type="NCBI Taxonomy" id="1526574"/>
    <lineage>
        <taxon>Bacteria</taxon>
        <taxon>Pseudomonadati</taxon>
        <taxon>Bacteroidota</taxon>
        <taxon>Flavobacteriia</taxon>
        <taxon>Flavobacteriales</taxon>
        <taxon>Flavobacteriaceae</taxon>
        <taxon>Psychroflexus</taxon>
    </lineage>
</organism>
<evidence type="ECO:0000313" key="3">
    <source>
        <dbReference type="EMBL" id="GGE13137.1"/>
    </source>
</evidence>
<feature type="domain" description="HTH LytTR-type" evidence="2">
    <location>
        <begin position="197"/>
        <end position="290"/>
    </location>
</feature>
<feature type="transmembrane region" description="Helical" evidence="1">
    <location>
        <begin position="121"/>
        <end position="143"/>
    </location>
</feature>
<evidence type="ECO:0000259" key="2">
    <source>
        <dbReference type="PROSITE" id="PS50930"/>
    </source>
</evidence>
<dbReference type="PANTHER" id="PTHR37299:SF1">
    <property type="entry name" value="STAGE 0 SPORULATION PROTEIN A HOMOLOG"/>
    <property type="match status" value="1"/>
</dbReference>
<protein>
    <recommendedName>
        <fullName evidence="2">HTH LytTR-type domain-containing protein</fullName>
    </recommendedName>
</protein>
<dbReference type="Proteomes" id="UP000599688">
    <property type="component" value="Unassembled WGS sequence"/>
</dbReference>
<dbReference type="PANTHER" id="PTHR37299">
    <property type="entry name" value="TRANSCRIPTIONAL REGULATOR-RELATED"/>
    <property type="match status" value="1"/>
</dbReference>
<proteinExistence type="predicted"/>
<dbReference type="PROSITE" id="PS50930">
    <property type="entry name" value="HTH_LYTTR"/>
    <property type="match status" value="1"/>
</dbReference>
<dbReference type="Gene3D" id="2.40.50.1020">
    <property type="entry name" value="LytTr DNA-binding domain"/>
    <property type="match status" value="1"/>
</dbReference>
<dbReference type="AlphaFoldDB" id="A0A917E981"/>
<feature type="transmembrane region" description="Helical" evidence="1">
    <location>
        <begin position="51"/>
        <end position="71"/>
    </location>
</feature>
<gene>
    <name evidence="3" type="ORF">GCM10010831_13200</name>
</gene>
<feature type="transmembrane region" description="Helical" evidence="1">
    <location>
        <begin position="92"/>
        <end position="109"/>
    </location>
</feature>
<name>A0A917E981_9FLAO</name>
<evidence type="ECO:0000256" key="1">
    <source>
        <dbReference type="SAM" id="Phobius"/>
    </source>
</evidence>
<keyword evidence="4" id="KW-1185">Reference proteome</keyword>
<dbReference type="EMBL" id="BMGL01000007">
    <property type="protein sequence ID" value="GGE13137.1"/>
    <property type="molecule type" value="Genomic_DNA"/>
</dbReference>
<dbReference type="InterPro" id="IPR007492">
    <property type="entry name" value="LytTR_DNA-bd_dom"/>
</dbReference>
<keyword evidence="1" id="KW-0812">Transmembrane</keyword>
<dbReference type="InterPro" id="IPR046947">
    <property type="entry name" value="LytR-like"/>
</dbReference>
<keyword evidence="1" id="KW-0472">Membrane</keyword>
<evidence type="ECO:0000313" key="4">
    <source>
        <dbReference type="Proteomes" id="UP000599688"/>
    </source>
</evidence>
<dbReference type="GO" id="GO:0003677">
    <property type="term" value="F:DNA binding"/>
    <property type="evidence" value="ECO:0007669"/>
    <property type="project" value="InterPro"/>
</dbReference>
<dbReference type="Pfam" id="PF04397">
    <property type="entry name" value="LytTR"/>
    <property type="match status" value="1"/>
</dbReference>
<reference evidence="3 4" key="1">
    <citation type="journal article" date="2014" name="Int. J. Syst. Evol. Microbiol.">
        <title>Complete genome sequence of Corynebacterium casei LMG S-19264T (=DSM 44701T), isolated from a smear-ripened cheese.</title>
        <authorList>
            <consortium name="US DOE Joint Genome Institute (JGI-PGF)"/>
            <person name="Walter F."/>
            <person name="Albersmeier A."/>
            <person name="Kalinowski J."/>
            <person name="Ruckert C."/>
        </authorList>
    </citation>
    <scope>NUCLEOTIDE SEQUENCE [LARGE SCALE GENOMIC DNA]</scope>
    <source>
        <strain evidence="3 4">CGMCC 1.12925</strain>
    </source>
</reference>